<evidence type="ECO:0008006" key="3">
    <source>
        <dbReference type="Google" id="ProtNLM"/>
    </source>
</evidence>
<evidence type="ECO:0000313" key="2">
    <source>
        <dbReference type="Proteomes" id="UP000177169"/>
    </source>
</evidence>
<protein>
    <recommendedName>
        <fullName evidence="3">Response regulatory domain-containing protein</fullName>
    </recommendedName>
</protein>
<dbReference type="SUPFAM" id="SSF52172">
    <property type="entry name" value="CheY-like"/>
    <property type="match status" value="1"/>
</dbReference>
<accession>A0A1F7YYH1</accession>
<dbReference type="EMBL" id="MGGR01000037">
    <property type="protein sequence ID" value="OGM31929.1"/>
    <property type="molecule type" value="Genomic_DNA"/>
</dbReference>
<dbReference type="Proteomes" id="UP000177169">
    <property type="component" value="Unassembled WGS sequence"/>
</dbReference>
<reference evidence="1 2" key="1">
    <citation type="journal article" date="2016" name="Nat. Commun.">
        <title>Thousands of microbial genomes shed light on interconnected biogeochemical processes in an aquifer system.</title>
        <authorList>
            <person name="Anantharaman K."/>
            <person name="Brown C.T."/>
            <person name="Hug L.A."/>
            <person name="Sharon I."/>
            <person name="Castelle C.J."/>
            <person name="Probst A.J."/>
            <person name="Thomas B.C."/>
            <person name="Singh A."/>
            <person name="Wilkins M.J."/>
            <person name="Karaoz U."/>
            <person name="Brodie E.L."/>
            <person name="Williams K.H."/>
            <person name="Hubbard S.S."/>
            <person name="Banfield J.F."/>
        </authorList>
    </citation>
    <scope>NUCLEOTIDE SEQUENCE [LARGE SCALE GENOMIC DNA]</scope>
</reference>
<dbReference type="InterPro" id="IPR011006">
    <property type="entry name" value="CheY-like_superfamily"/>
</dbReference>
<gene>
    <name evidence="1" type="ORF">A3D01_00670</name>
</gene>
<organism evidence="1 2">
    <name type="scientific">Candidatus Woesebacteria bacterium RIFCSPHIGHO2_02_FULL_39_13</name>
    <dbReference type="NCBI Taxonomy" id="1802505"/>
    <lineage>
        <taxon>Bacteria</taxon>
        <taxon>Candidatus Woeseibacteriota</taxon>
    </lineage>
</organism>
<name>A0A1F7YYH1_9BACT</name>
<proteinExistence type="predicted"/>
<evidence type="ECO:0000313" key="1">
    <source>
        <dbReference type="EMBL" id="OGM31929.1"/>
    </source>
</evidence>
<comment type="caution">
    <text evidence="1">The sequence shown here is derived from an EMBL/GenBank/DDBJ whole genome shotgun (WGS) entry which is preliminary data.</text>
</comment>
<sequence>MATIVVVDPGKIWLDFLCGLFGDNGCGVMPFTNLADAKVALETNLVDLIICEATVLEPGDGILWARELLARGQRAVLLAYSGSHRGNDPKILSKAAINANLPAQLLELLT</sequence>
<dbReference type="Gene3D" id="3.40.50.2300">
    <property type="match status" value="1"/>
</dbReference>
<dbReference type="AlphaFoldDB" id="A0A1F7YYH1"/>